<dbReference type="Pfam" id="PF00144">
    <property type="entry name" value="Beta-lactamase"/>
    <property type="match status" value="1"/>
</dbReference>
<dbReference type="GO" id="GO:0016787">
    <property type="term" value="F:hydrolase activity"/>
    <property type="evidence" value="ECO:0007669"/>
    <property type="project" value="UniProtKB-KW"/>
</dbReference>
<dbReference type="InterPro" id="IPR001466">
    <property type="entry name" value="Beta-lactam-related"/>
</dbReference>
<evidence type="ECO:0000256" key="1">
    <source>
        <dbReference type="SAM" id="MobiDB-lite"/>
    </source>
</evidence>
<feature type="chain" id="PRO_5047494935" evidence="2">
    <location>
        <begin position="23"/>
        <end position="415"/>
    </location>
</feature>
<sequence>MKSATRTLLATALVLGVVTGPAALPATASSSSSSSSSPSPSSSVTDTVSAQTQTQTQSQTRTDPELATAMETAIAGLPSSDATAALVRVGGIDGRWQGSSGVHDLATGRAADPDARFRAGSVTKVFTAAVVLQLASEGKVDLDRSARSYLPELIPASYGGVTVRQLLNHTHGIPAADSSGTTVEEWYANRFRIHDPKEMVRSATAKEREFAPGERQHYLNIGYTIAGLLVERVTGDSYERQVARRVLKPLGLRDTYFPGTDPRIVGPHNHGYQRMTLDDGTTGLRDVTVWGVTDGWAAGDIVSTTADLERFTNALFRGRIVPRGPVLEEMFTVPKVVDFTSGKPAEFAAGLARKVLGGREVWGKTGGRWGYNSAIASTRDGSRTVVYSVNSTDAKGRDVNRVALNVMVAAYGTPS</sequence>
<comment type="caution">
    <text evidence="4">The sequence shown here is derived from an EMBL/GenBank/DDBJ whole genome shotgun (WGS) entry which is preliminary data.</text>
</comment>
<accession>A0ABU4NN40</accession>
<dbReference type="EMBL" id="JARAYU010000011">
    <property type="protein sequence ID" value="MDX3703517.1"/>
    <property type="molecule type" value="Genomic_DNA"/>
</dbReference>
<keyword evidence="2" id="KW-0732">Signal</keyword>
<reference evidence="4 5" key="1">
    <citation type="journal article" date="2023" name="Microb. Genom.">
        <title>Mesoterricola silvestris gen. nov., sp. nov., Mesoterricola sediminis sp. nov., Geothrix oryzae sp. nov., Geothrix edaphica sp. nov., Geothrix rubra sp. nov., and Geothrix limicola sp. nov., six novel members of Acidobacteriota isolated from soils.</title>
        <authorList>
            <person name="Weisberg A.J."/>
            <person name="Pearce E."/>
            <person name="Kramer C.G."/>
            <person name="Chang J.H."/>
            <person name="Clarke C.R."/>
        </authorList>
    </citation>
    <scope>NUCLEOTIDE SEQUENCE [LARGE SCALE GENOMIC DNA]</scope>
    <source>
        <strain evidence="4 5">ID09-01A</strain>
    </source>
</reference>
<dbReference type="PANTHER" id="PTHR46825">
    <property type="entry name" value="D-ALANYL-D-ALANINE-CARBOXYPEPTIDASE/ENDOPEPTIDASE AMPH"/>
    <property type="match status" value="1"/>
</dbReference>
<dbReference type="RefSeq" id="WP_319062885.1">
    <property type="nucleotide sequence ID" value="NZ_JARAYT010000019.1"/>
</dbReference>
<dbReference type="Proteomes" id="UP001271274">
    <property type="component" value="Unassembled WGS sequence"/>
</dbReference>
<name>A0ABU4NN40_9ACTN</name>
<keyword evidence="5" id="KW-1185">Reference proteome</keyword>
<evidence type="ECO:0000313" key="5">
    <source>
        <dbReference type="Proteomes" id="UP001271274"/>
    </source>
</evidence>
<dbReference type="SUPFAM" id="SSF56601">
    <property type="entry name" value="beta-lactamase/transpeptidase-like"/>
    <property type="match status" value="1"/>
</dbReference>
<feature type="compositionally biased region" description="Low complexity" evidence="1">
    <location>
        <begin position="29"/>
        <end position="61"/>
    </location>
</feature>
<feature type="signal peptide" evidence="2">
    <location>
        <begin position="1"/>
        <end position="22"/>
    </location>
</feature>
<dbReference type="Gene3D" id="3.40.710.10">
    <property type="entry name" value="DD-peptidase/beta-lactamase superfamily"/>
    <property type="match status" value="1"/>
</dbReference>
<dbReference type="InterPro" id="IPR012338">
    <property type="entry name" value="Beta-lactam/transpept-like"/>
</dbReference>
<dbReference type="InterPro" id="IPR050491">
    <property type="entry name" value="AmpC-like"/>
</dbReference>
<evidence type="ECO:0000313" key="4">
    <source>
        <dbReference type="EMBL" id="MDX3703517.1"/>
    </source>
</evidence>
<evidence type="ECO:0000256" key="2">
    <source>
        <dbReference type="SAM" id="SignalP"/>
    </source>
</evidence>
<organism evidence="4 5">
    <name type="scientific">Streptomyces europaeiscabiei</name>
    <dbReference type="NCBI Taxonomy" id="146819"/>
    <lineage>
        <taxon>Bacteria</taxon>
        <taxon>Bacillati</taxon>
        <taxon>Actinomycetota</taxon>
        <taxon>Actinomycetes</taxon>
        <taxon>Kitasatosporales</taxon>
        <taxon>Streptomycetaceae</taxon>
        <taxon>Streptomyces</taxon>
    </lineage>
</organism>
<evidence type="ECO:0000259" key="3">
    <source>
        <dbReference type="Pfam" id="PF00144"/>
    </source>
</evidence>
<feature type="domain" description="Beta-lactamase-related" evidence="3">
    <location>
        <begin position="97"/>
        <end position="398"/>
    </location>
</feature>
<feature type="region of interest" description="Disordered" evidence="1">
    <location>
        <begin position="25"/>
        <end position="64"/>
    </location>
</feature>
<dbReference type="PANTHER" id="PTHR46825:SF7">
    <property type="entry name" value="D-ALANYL-D-ALANINE CARBOXYPEPTIDASE"/>
    <property type="match status" value="1"/>
</dbReference>
<keyword evidence="4" id="KW-0378">Hydrolase</keyword>
<protein>
    <submittedName>
        <fullName evidence="4">Serine hydrolase</fullName>
    </submittedName>
</protein>
<proteinExistence type="predicted"/>
<gene>
    <name evidence="4" type="ORF">PV662_27890</name>
</gene>